<dbReference type="GO" id="GO:0006152">
    <property type="term" value="P:purine nucleoside catabolic process"/>
    <property type="evidence" value="ECO:0007669"/>
    <property type="project" value="TreeGrafter"/>
</dbReference>
<dbReference type="GO" id="GO:0008477">
    <property type="term" value="F:purine nucleosidase activity"/>
    <property type="evidence" value="ECO:0007669"/>
    <property type="project" value="TreeGrafter"/>
</dbReference>
<dbReference type="PANTHER" id="PTHR12304">
    <property type="entry name" value="INOSINE-URIDINE PREFERRING NUCLEOSIDE HYDROLASE"/>
    <property type="match status" value="1"/>
</dbReference>
<evidence type="ECO:0000259" key="3">
    <source>
        <dbReference type="Pfam" id="PF01156"/>
    </source>
</evidence>
<dbReference type="OrthoDB" id="9797882at2"/>
<reference evidence="4 5" key="1">
    <citation type="submission" date="2017-08" db="EMBL/GenBank/DDBJ databases">
        <title>Virgibacillus indicus sp. nov. and Virgibacillus profoundi sp. nov, two moderately halophilic bacteria isolated from marine sediment by using the Microfluidic Streak Plate.</title>
        <authorList>
            <person name="Xu B."/>
            <person name="Hu B."/>
            <person name="Wang J."/>
            <person name="Zhu Y."/>
            <person name="Huang L."/>
            <person name="Du W."/>
            <person name="Huang Y."/>
        </authorList>
    </citation>
    <scope>NUCLEOTIDE SEQUENCE [LARGE SCALE GENOMIC DNA]</scope>
    <source>
        <strain evidence="4 5">IO3-P3-H5</strain>
    </source>
</reference>
<dbReference type="Proteomes" id="UP000218887">
    <property type="component" value="Unassembled WGS sequence"/>
</dbReference>
<gene>
    <name evidence="4" type="ORF">CIL05_17385</name>
</gene>
<protein>
    <recommendedName>
        <fullName evidence="3">Inosine/uridine-preferring nucleoside hydrolase domain-containing protein</fullName>
    </recommendedName>
</protein>
<organism evidence="4 5">
    <name type="scientific">Virgibacillus profundi</name>
    <dbReference type="NCBI Taxonomy" id="2024555"/>
    <lineage>
        <taxon>Bacteria</taxon>
        <taxon>Bacillati</taxon>
        <taxon>Bacillota</taxon>
        <taxon>Bacilli</taxon>
        <taxon>Bacillales</taxon>
        <taxon>Bacillaceae</taxon>
        <taxon>Virgibacillus</taxon>
    </lineage>
</organism>
<dbReference type="SUPFAM" id="SSF53590">
    <property type="entry name" value="Nucleoside hydrolase"/>
    <property type="match status" value="1"/>
</dbReference>
<comment type="caution">
    <text evidence="4">The sequence shown here is derived from an EMBL/GenBank/DDBJ whole genome shotgun (WGS) entry which is preliminary data.</text>
</comment>
<proteinExistence type="predicted"/>
<evidence type="ECO:0000313" key="5">
    <source>
        <dbReference type="Proteomes" id="UP000218887"/>
    </source>
</evidence>
<name>A0A2A2IAQ7_9BACI</name>
<feature type="domain" description="Inosine/uridine-preferring nucleoside hydrolase" evidence="3">
    <location>
        <begin position="8"/>
        <end position="308"/>
    </location>
</feature>
<dbReference type="Gene3D" id="3.90.245.10">
    <property type="entry name" value="Ribonucleoside hydrolase-like"/>
    <property type="match status" value="1"/>
</dbReference>
<dbReference type="RefSeq" id="WP_095656822.1">
    <property type="nucleotide sequence ID" value="NZ_NPOA01000013.1"/>
</dbReference>
<accession>A0A2A2IAQ7</accession>
<evidence type="ECO:0000256" key="2">
    <source>
        <dbReference type="ARBA" id="ARBA00023295"/>
    </source>
</evidence>
<dbReference type="Pfam" id="PF01156">
    <property type="entry name" value="IU_nuc_hydro"/>
    <property type="match status" value="1"/>
</dbReference>
<dbReference type="InterPro" id="IPR036452">
    <property type="entry name" value="Ribo_hydro-like"/>
</dbReference>
<dbReference type="InterPro" id="IPR023186">
    <property type="entry name" value="IUNH"/>
</dbReference>
<evidence type="ECO:0000313" key="4">
    <source>
        <dbReference type="EMBL" id="PAV28406.1"/>
    </source>
</evidence>
<dbReference type="CDD" id="cd02650">
    <property type="entry name" value="nuc_hydro_CaPnhB"/>
    <property type="match status" value="1"/>
</dbReference>
<keyword evidence="1" id="KW-0378">Hydrolase</keyword>
<dbReference type="AlphaFoldDB" id="A0A2A2IAQ7"/>
<dbReference type="GO" id="GO:0005829">
    <property type="term" value="C:cytosol"/>
    <property type="evidence" value="ECO:0007669"/>
    <property type="project" value="TreeGrafter"/>
</dbReference>
<dbReference type="PANTHER" id="PTHR12304:SF4">
    <property type="entry name" value="URIDINE NUCLEOSIDASE"/>
    <property type="match status" value="1"/>
</dbReference>
<evidence type="ECO:0000256" key="1">
    <source>
        <dbReference type="ARBA" id="ARBA00022801"/>
    </source>
</evidence>
<sequence length="317" mass="35018">MPNNKKRIILDVDTGIDDALAIIYAVKSEHVIVEGITTGFGNVDAKQATENTLKILDLIHPKYEIPVAIGSDKPLFRPRREPSVDIHGHDGLGGYSLPETGRAAIEHHAADFIIKEVNDNPHNLTLIFTGRLTNLAIALAKDPTIAFKVKELVLMGGALHVPGNITEVAEANIHGDPEAAHLVFESGIPIKMVGLDVTSNTKFGEEHFDKLMELLSEDQQGLKDFFKHIFQFSFDASDNLNEGRYRLMHDPLAVGVAIYSNYVKTEDFYIYIETRGALSSGATLADLRNPQTETNASVCMEVNNQLFLQHYIDTVTK</sequence>
<keyword evidence="2" id="KW-0326">Glycosidase</keyword>
<dbReference type="EMBL" id="NPOA01000013">
    <property type="protein sequence ID" value="PAV28406.1"/>
    <property type="molecule type" value="Genomic_DNA"/>
</dbReference>
<keyword evidence="5" id="KW-1185">Reference proteome</keyword>
<dbReference type="InterPro" id="IPR001910">
    <property type="entry name" value="Inosine/uridine_hydrolase_dom"/>
</dbReference>